<accession>A0AAN9SCM8</accession>
<dbReference type="EMBL" id="JAYMYS010000005">
    <property type="protein sequence ID" value="KAK7391623.1"/>
    <property type="molecule type" value="Genomic_DNA"/>
</dbReference>
<protein>
    <recommendedName>
        <fullName evidence="8">CASP-like protein</fullName>
    </recommendedName>
</protein>
<gene>
    <name evidence="10" type="ORF">VNO78_20040</name>
</gene>
<feature type="transmembrane region" description="Helical" evidence="8">
    <location>
        <begin position="160"/>
        <end position="189"/>
    </location>
</feature>
<evidence type="ECO:0000256" key="8">
    <source>
        <dbReference type="RuleBase" id="RU361233"/>
    </source>
</evidence>
<evidence type="ECO:0000256" key="6">
    <source>
        <dbReference type="ARBA" id="ARBA00022989"/>
    </source>
</evidence>
<feature type="transmembrane region" description="Helical" evidence="8">
    <location>
        <begin position="201"/>
        <end position="232"/>
    </location>
</feature>
<dbReference type="GO" id="GO:0005886">
    <property type="term" value="C:plasma membrane"/>
    <property type="evidence" value="ECO:0007669"/>
    <property type="project" value="UniProtKB-SubCell"/>
</dbReference>
<reference evidence="10 11" key="1">
    <citation type="submission" date="2024-01" db="EMBL/GenBank/DDBJ databases">
        <title>The genomes of 5 underutilized Papilionoideae crops provide insights into root nodulation and disease resistanc.</title>
        <authorList>
            <person name="Jiang F."/>
        </authorList>
    </citation>
    <scope>NUCLEOTIDE SEQUENCE [LARGE SCALE GENOMIC DNA]</scope>
    <source>
        <strain evidence="10">DUOXIRENSHENG_FW03</strain>
        <tissue evidence="10">Leaves</tissue>
    </source>
</reference>
<keyword evidence="7 8" id="KW-0472">Membrane</keyword>
<dbReference type="Pfam" id="PF04535">
    <property type="entry name" value="CASP_dom"/>
    <property type="match status" value="1"/>
</dbReference>
<comment type="caution">
    <text evidence="10">The sequence shown here is derived from an EMBL/GenBank/DDBJ whole genome shotgun (WGS) entry which is preliminary data.</text>
</comment>
<keyword evidence="6 8" id="KW-1133">Transmembrane helix</keyword>
<evidence type="ECO:0000259" key="9">
    <source>
        <dbReference type="Pfam" id="PF04535"/>
    </source>
</evidence>
<keyword evidence="11" id="KW-1185">Reference proteome</keyword>
<evidence type="ECO:0000256" key="4">
    <source>
        <dbReference type="ARBA" id="ARBA00022475"/>
    </source>
</evidence>
<evidence type="ECO:0000256" key="1">
    <source>
        <dbReference type="ARBA" id="ARBA00004651"/>
    </source>
</evidence>
<proteinExistence type="inferred from homology"/>
<evidence type="ECO:0000256" key="5">
    <source>
        <dbReference type="ARBA" id="ARBA00022692"/>
    </source>
</evidence>
<comment type="subcellular location">
    <subcellularLocation>
        <location evidence="1 8">Cell membrane</location>
        <topology evidence="1 8">Multi-pass membrane protein</topology>
    </subcellularLocation>
</comment>
<dbReference type="PANTHER" id="PTHR32021">
    <property type="entry name" value="CASP-LIKE PROTEIN 5B3"/>
    <property type="match status" value="1"/>
</dbReference>
<comment type="similarity">
    <text evidence="2 8">Belongs to the Casparian strip membrane proteins (CASP) family.</text>
</comment>
<evidence type="ECO:0000313" key="10">
    <source>
        <dbReference type="EMBL" id="KAK7391623.1"/>
    </source>
</evidence>
<feature type="transmembrane region" description="Helical" evidence="8">
    <location>
        <begin position="252"/>
        <end position="273"/>
    </location>
</feature>
<comment type="subunit">
    <text evidence="3 8">Homodimer and heterodimers.</text>
</comment>
<dbReference type="InterPro" id="IPR006702">
    <property type="entry name" value="CASP_dom"/>
</dbReference>
<dbReference type="InterPro" id="IPR045009">
    <property type="entry name" value="CASPL-5"/>
</dbReference>
<evidence type="ECO:0000256" key="2">
    <source>
        <dbReference type="ARBA" id="ARBA00007651"/>
    </source>
</evidence>
<dbReference type="Proteomes" id="UP001386955">
    <property type="component" value="Unassembled WGS sequence"/>
</dbReference>
<feature type="domain" description="Casparian strip membrane protein" evidence="9">
    <location>
        <begin position="130"/>
        <end position="259"/>
    </location>
</feature>
<organism evidence="10 11">
    <name type="scientific">Psophocarpus tetragonolobus</name>
    <name type="common">Winged bean</name>
    <name type="synonym">Dolichos tetragonolobus</name>
    <dbReference type="NCBI Taxonomy" id="3891"/>
    <lineage>
        <taxon>Eukaryota</taxon>
        <taxon>Viridiplantae</taxon>
        <taxon>Streptophyta</taxon>
        <taxon>Embryophyta</taxon>
        <taxon>Tracheophyta</taxon>
        <taxon>Spermatophyta</taxon>
        <taxon>Magnoliopsida</taxon>
        <taxon>eudicotyledons</taxon>
        <taxon>Gunneridae</taxon>
        <taxon>Pentapetalae</taxon>
        <taxon>rosids</taxon>
        <taxon>fabids</taxon>
        <taxon>Fabales</taxon>
        <taxon>Fabaceae</taxon>
        <taxon>Papilionoideae</taxon>
        <taxon>50 kb inversion clade</taxon>
        <taxon>NPAAA clade</taxon>
        <taxon>indigoferoid/millettioid clade</taxon>
        <taxon>Phaseoleae</taxon>
        <taxon>Psophocarpus</taxon>
    </lineage>
</organism>
<evidence type="ECO:0000256" key="3">
    <source>
        <dbReference type="ARBA" id="ARBA00011489"/>
    </source>
</evidence>
<keyword evidence="5 8" id="KW-0812">Transmembrane</keyword>
<evidence type="ECO:0000256" key="7">
    <source>
        <dbReference type="ARBA" id="ARBA00023136"/>
    </source>
</evidence>
<sequence length="275" mass="30342">MEVGLSNLNVWGLEELFEMDKNKGIPRILVNHPKAESEVDYSCDGELVFRIWWGWLLKMVKSGGKGAFVKVEGILFLTGRPAYPEGARYRGRVGESSLSQCQNMTQRAIQLQATEHSLDFERKMKDFSGTPGTVLGLALRMSQFIFAAGSIAAMATTPNFFNFTAFCYLIASMGLQVIWSFVLALLDAYALVRKKVLHNAVLVSLFVVGDWVTATLSLAAASSSAGITVLYFNDLGHCHFGEECQKYQISVALAFLSWFPISISSLIMLWLLAAG</sequence>
<name>A0AAN9SCM8_PSOTE</name>
<keyword evidence="4 8" id="KW-1003">Cell membrane</keyword>
<dbReference type="AlphaFoldDB" id="A0AAN9SCM8"/>
<evidence type="ECO:0000313" key="11">
    <source>
        <dbReference type="Proteomes" id="UP001386955"/>
    </source>
</evidence>
<dbReference type="PANTHER" id="PTHR32021:SF5">
    <property type="entry name" value="CASP-LIKE PROTEIN 5B3"/>
    <property type="match status" value="1"/>
</dbReference>
<feature type="transmembrane region" description="Helical" evidence="8">
    <location>
        <begin position="132"/>
        <end position="154"/>
    </location>
</feature>